<dbReference type="GeneID" id="16993958"/>
<dbReference type="InterPro" id="IPR024934">
    <property type="entry name" value="Rubredoxin-like_dom"/>
</dbReference>
<dbReference type="Gene3D" id="2.20.28.10">
    <property type="match status" value="1"/>
</dbReference>
<dbReference type="EMBL" id="AP006492">
    <property type="protein sequence ID" value="BAM80272.1"/>
    <property type="molecule type" value="Genomic_DNA"/>
</dbReference>
<evidence type="ECO:0000313" key="5">
    <source>
        <dbReference type="Proteomes" id="UP000007014"/>
    </source>
</evidence>
<keyword evidence="2" id="KW-0472">Membrane</keyword>
<keyword evidence="5" id="KW-1185">Reference proteome</keyword>
<dbReference type="PROSITE" id="PS50903">
    <property type="entry name" value="RUBREDOXIN_LIKE"/>
    <property type="match status" value="1"/>
</dbReference>
<dbReference type="OrthoDB" id="43142at2759"/>
<evidence type="ECO:0000313" key="4">
    <source>
        <dbReference type="EMBL" id="BAM80272.1"/>
    </source>
</evidence>
<protein>
    <recommendedName>
        <fullName evidence="3">Rubredoxin-like domain-containing protein</fullName>
    </recommendedName>
</protein>
<proteinExistence type="predicted"/>
<keyword evidence="2" id="KW-0812">Transmembrane</keyword>
<dbReference type="AlphaFoldDB" id="M1VCH9"/>
<reference evidence="4 5" key="2">
    <citation type="journal article" date="2007" name="BMC Biol.">
        <title>A 100%-complete sequence reveals unusually simple genomic features in the hot-spring red alga Cyanidioschyzon merolae.</title>
        <authorList>
            <person name="Nozaki H."/>
            <person name="Takano H."/>
            <person name="Misumi O."/>
            <person name="Terasawa K."/>
            <person name="Matsuzaki M."/>
            <person name="Maruyama S."/>
            <person name="Nishida K."/>
            <person name="Yagisawa F."/>
            <person name="Yoshida Y."/>
            <person name="Fujiwara T."/>
            <person name="Takio S."/>
            <person name="Tamura K."/>
            <person name="Chung S.J."/>
            <person name="Nakamura S."/>
            <person name="Kuroiwa H."/>
            <person name="Tanaka K."/>
            <person name="Sato N."/>
            <person name="Kuroiwa T."/>
        </authorList>
    </citation>
    <scope>NUCLEOTIDE SEQUENCE [LARGE SCALE GENOMIC DNA]</scope>
    <source>
        <strain evidence="4 5">10D</strain>
    </source>
</reference>
<feature type="transmembrane region" description="Helical" evidence="2">
    <location>
        <begin position="142"/>
        <end position="160"/>
    </location>
</feature>
<dbReference type="GO" id="GO:0005506">
    <property type="term" value="F:iron ion binding"/>
    <property type="evidence" value="ECO:0007669"/>
    <property type="project" value="InterPro"/>
</dbReference>
<feature type="region of interest" description="Disordered" evidence="1">
    <location>
        <begin position="221"/>
        <end position="277"/>
    </location>
</feature>
<dbReference type="eggNOG" id="ENOG502S968">
    <property type="taxonomic scope" value="Eukaryota"/>
</dbReference>
<dbReference type="HOGENOM" id="CLU_1005961_0_0_1"/>
<name>M1VCH9_CYAM1</name>
<feature type="region of interest" description="Disordered" evidence="1">
    <location>
        <begin position="100"/>
        <end position="129"/>
    </location>
</feature>
<feature type="domain" description="Rubredoxin-like" evidence="3">
    <location>
        <begin position="183"/>
        <end position="225"/>
    </location>
</feature>
<dbReference type="Gramene" id="CMJ143CT">
    <property type="protein sequence ID" value="CMJ143CT"/>
    <property type="gene ID" value="CMJ143C"/>
</dbReference>
<gene>
    <name evidence="4" type="ORF">CYME_CMJ143C</name>
</gene>
<feature type="compositionally biased region" description="Polar residues" evidence="1">
    <location>
        <begin position="243"/>
        <end position="268"/>
    </location>
</feature>
<evidence type="ECO:0000259" key="3">
    <source>
        <dbReference type="PROSITE" id="PS50903"/>
    </source>
</evidence>
<dbReference type="SUPFAM" id="SSF57802">
    <property type="entry name" value="Rubredoxin-like"/>
    <property type="match status" value="1"/>
</dbReference>
<feature type="compositionally biased region" description="Basic and acidic residues" evidence="1">
    <location>
        <begin position="107"/>
        <end position="119"/>
    </location>
</feature>
<dbReference type="CDD" id="cd00350">
    <property type="entry name" value="rubredoxin_like"/>
    <property type="match status" value="1"/>
</dbReference>
<reference evidence="4 5" key="1">
    <citation type="journal article" date="2004" name="Nature">
        <title>Genome sequence of the ultrasmall unicellular red alga Cyanidioschyzon merolae 10D.</title>
        <authorList>
            <person name="Matsuzaki M."/>
            <person name="Misumi O."/>
            <person name="Shin-i T."/>
            <person name="Maruyama S."/>
            <person name="Takahara M."/>
            <person name="Miyagishima S."/>
            <person name="Mori T."/>
            <person name="Nishida K."/>
            <person name="Yagisawa F."/>
            <person name="Nishida K."/>
            <person name="Yoshida Y."/>
            <person name="Nishimura Y."/>
            <person name="Nakao S."/>
            <person name="Kobayashi T."/>
            <person name="Momoyama Y."/>
            <person name="Higashiyama T."/>
            <person name="Minoda A."/>
            <person name="Sano M."/>
            <person name="Nomoto H."/>
            <person name="Oishi K."/>
            <person name="Hayashi H."/>
            <person name="Ohta F."/>
            <person name="Nishizaka S."/>
            <person name="Haga S."/>
            <person name="Miura S."/>
            <person name="Morishita T."/>
            <person name="Kabeya Y."/>
            <person name="Terasawa K."/>
            <person name="Suzuki Y."/>
            <person name="Ishii Y."/>
            <person name="Asakawa S."/>
            <person name="Takano H."/>
            <person name="Ohta N."/>
            <person name="Kuroiwa H."/>
            <person name="Tanaka K."/>
            <person name="Shimizu N."/>
            <person name="Sugano S."/>
            <person name="Sato N."/>
            <person name="Nozaki H."/>
            <person name="Ogasawara N."/>
            <person name="Kohara Y."/>
            <person name="Kuroiwa T."/>
        </authorList>
    </citation>
    <scope>NUCLEOTIDE SEQUENCE [LARGE SCALE GENOMIC DNA]</scope>
    <source>
        <strain evidence="4 5">10D</strain>
    </source>
</reference>
<organism evidence="4 5">
    <name type="scientific">Cyanidioschyzon merolae (strain NIES-3377 / 10D)</name>
    <name type="common">Unicellular red alga</name>
    <dbReference type="NCBI Taxonomy" id="280699"/>
    <lineage>
        <taxon>Eukaryota</taxon>
        <taxon>Rhodophyta</taxon>
        <taxon>Bangiophyceae</taxon>
        <taxon>Cyanidiales</taxon>
        <taxon>Cyanidiaceae</taxon>
        <taxon>Cyanidioschyzon</taxon>
    </lineage>
</organism>
<evidence type="ECO:0000256" key="2">
    <source>
        <dbReference type="SAM" id="Phobius"/>
    </source>
</evidence>
<evidence type="ECO:0000256" key="1">
    <source>
        <dbReference type="SAM" id="MobiDB-lite"/>
    </source>
</evidence>
<dbReference type="KEGG" id="cme:CYME_CMJ143C"/>
<accession>M1VCH9</accession>
<dbReference type="Proteomes" id="UP000007014">
    <property type="component" value="Chromosome 10"/>
</dbReference>
<keyword evidence="2" id="KW-1133">Transmembrane helix</keyword>
<dbReference type="RefSeq" id="XP_005534879.1">
    <property type="nucleotide sequence ID" value="XM_005534822.1"/>
</dbReference>
<sequence>MVYWDTRNCNENIQVQAGSVENTSWASGYRVRLRCGFLPMIPTLGPSRERHSVLHTREQHSKLVRRPDARKVRLVCSRETRTVSVRLPRPPLNTTELTLVARGSKRKTPEKDRKLEQKPEQSTSPMLNLNGFKLPGTPISSFWFLGGVVVLSLGILRRLLGSKEVAHIPAGSVRYRASNDAELHVYRCGKCGYTLYPARGRELKFFPRTFKCPQCSAPKSEFWDLNDPNDPRNQETESDETDQASLEQTQSEDAPDTPQDTGGSTPPIDSSPGENKP</sequence>